<dbReference type="Proteomes" id="UP000006201">
    <property type="component" value="Unassembled WGS sequence"/>
</dbReference>
<dbReference type="SUPFAM" id="SSF47413">
    <property type="entry name" value="lambda repressor-like DNA-binding domains"/>
    <property type="match status" value="1"/>
</dbReference>
<dbReference type="GO" id="GO:0003677">
    <property type="term" value="F:DNA binding"/>
    <property type="evidence" value="ECO:0007669"/>
    <property type="project" value="UniProtKB-KW"/>
</dbReference>
<feature type="transmembrane region" description="Helical" evidence="2">
    <location>
        <begin position="98"/>
        <end position="116"/>
    </location>
</feature>
<dbReference type="InterPro" id="IPR050807">
    <property type="entry name" value="TransReg_Diox_bact_type"/>
</dbReference>
<keyword evidence="2" id="KW-0472">Membrane</keyword>
<comment type="caution">
    <text evidence="4">The sequence shown here is derived from an EMBL/GenBank/DDBJ whole genome shotgun (WGS) entry which is preliminary data.</text>
</comment>
<evidence type="ECO:0000313" key="4">
    <source>
        <dbReference type="EMBL" id="EAR27166.1"/>
    </source>
</evidence>
<dbReference type="Gene3D" id="1.10.260.40">
    <property type="entry name" value="lambda repressor-like DNA-binding domains"/>
    <property type="match status" value="1"/>
</dbReference>
<dbReference type="SMART" id="SM00530">
    <property type="entry name" value="HTH_XRE"/>
    <property type="match status" value="1"/>
</dbReference>
<feature type="transmembrane region" description="Helical" evidence="2">
    <location>
        <begin position="211"/>
        <end position="230"/>
    </location>
</feature>
<dbReference type="RefSeq" id="WP_009839029.1">
    <property type="nucleotide sequence ID" value="NZ_AAOH01000007.1"/>
</dbReference>
<organism evidence="4 5">
    <name type="scientific">Pseudoalteromonas tunicata D2</name>
    <dbReference type="NCBI Taxonomy" id="87626"/>
    <lineage>
        <taxon>Bacteria</taxon>
        <taxon>Pseudomonadati</taxon>
        <taxon>Pseudomonadota</taxon>
        <taxon>Gammaproteobacteria</taxon>
        <taxon>Alteromonadales</taxon>
        <taxon>Pseudoalteromonadaceae</taxon>
        <taxon>Pseudoalteromonas</taxon>
    </lineage>
</organism>
<evidence type="ECO:0000259" key="3">
    <source>
        <dbReference type="PROSITE" id="PS50943"/>
    </source>
</evidence>
<name>A4CDX4_9GAMM</name>
<reference evidence="4 5" key="1">
    <citation type="submission" date="2006-02" db="EMBL/GenBank/DDBJ databases">
        <authorList>
            <person name="Moran M.A."/>
            <person name="Kjelleberg S."/>
            <person name="Egan S."/>
            <person name="Saunders N."/>
            <person name="Thomas T."/>
            <person name="Ferriera S."/>
            <person name="Johnson J."/>
            <person name="Kravitz S."/>
            <person name="Halpern A."/>
            <person name="Remington K."/>
            <person name="Beeson K."/>
            <person name="Tran B."/>
            <person name="Rogers Y.-H."/>
            <person name="Friedman R."/>
            <person name="Venter J.C."/>
        </authorList>
    </citation>
    <scope>NUCLEOTIDE SEQUENCE [LARGE SCALE GENOMIC DNA]</scope>
    <source>
        <strain evidence="4 5">D2</strain>
    </source>
</reference>
<evidence type="ECO:0000313" key="5">
    <source>
        <dbReference type="Proteomes" id="UP000006201"/>
    </source>
</evidence>
<gene>
    <name evidence="4" type="ORF">PTD2_05830</name>
</gene>
<dbReference type="InterPro" id="IPR010982">
    <property type="entry name" value="Lambda_DNA-bd_dom_sf"/>
</dbReference>
<sequence length="239" mass="27652">MTLGEKLKELRLALNLSQPELAQAAAIEQSYLSKLENDKSLPSNEVLRQLLAALKVDLSVLLSCPKLKNELTRLKHIPDVEAFLSQHQQLSVMLQRRWWYISTALIVLAVTLFYIGQNERLFNQKLYQYESKGVVLAGEQEDIFNNWRSLVPRDMSADEIQNTRIKILQRRETDTLLLVDYRGEAFVKDVPEGRRYYNYLGVRQNENNINAGFRIVGVLLFSMGIMGFVLERKVFKHAH</sequence>
<dbReference type="InterPro" id="IPR001387">
    <property type="entry name" value="Cro/C1-type_HTH"/>
</dbReference>
<dbReference type="GO" id="GO:0005829">
    <property type="term" value="C:cytosol"/>
    <property type="evidence" value="ECO:0007669"/>
    <property type="project" value="TreeGrafter"/>
</dbReference>
<keyword evidence="2" id="KW-0812">Transmembrane</keyword>
<dbReference type="HOGENOM" id="CLU_1160451_0_0_6"/>
<dbReference type="STRING" id="87626.PTD2_05830"/>
<keyword evidence="2" id="KW-1133">Transmembrane helix</keyword>
<feature type="domain" description="HTH cro/C1-type" evidence="3">
    <location>
        <begin position="7"/>
        <end position="61"/>
    </location>
</feature>
<dbReference type="eggNOG" id="COG1396">
    <property type="taxonomic scope" value="Bacteria"/>
</dbReference>
<dbReference type="CDD" id="cd00093">
    <property type="entry name" value="HTH_XRE"/>
    <property type="match status" value="1"/>
</dbReference>
<keyword evidence="1" id="KW-0238">DNA-binding</keyword>
<dbReference type="PROSITE" id="PS50943">
    <property type="entry name" value="HTH_CROC1"/>
    <property type="match status" value="1"/>
</dbReference>
<dbReference type="GO" id="GO:0003700">
    <property type="term" value="F:DNA-binding transcription factor activity"/>
    <property type="evidence" value="ECO:0007669"/>
    <property type="project" value="TreeGrafter"/>
</dbReference>
<dbReference type="Pfam" id="PF01381">
    <property type="entry name" value="HTH_3"/>
    <property type="match status" value="1"/>
</dbReference>
<dbReference type="PANTHER" id="PTHR46797:SF1">
    <property type="entry name" value="METHYLPHOSPHONATE SYNTHASE"/>
    <property type="match status" value="1"/>
</dbReference>
<evidence type="ECO:0000256" key="1">
    <source>
        <dbReference type="ARBA" id="ARBA00023125"/>
    </source>
</evidence>
<accession>A4CDX4</accession>
<dbReference type="EMBL" id="AAOH01000007">
    <property type="protein sequence ID" value="EAR27166.1"/>
    <property type="molecule type" value="Genomic_DNA"/>
</dbReference>
<dbReference type="AlphaFoldDB" id="A4CDX4"/>
<dbReference type="PANTHER" id="PTHR46797">
    <property type="entry name" value="HTH-TYPE TRANSCRIPTIONAL REGULATOR"/>
    <property type="match status" value="1"/>
</dbReference>
<dbReference type="OrthoDB" id="6193561at2"/>
<protein>
    <recommendedName>
        <fullName evidence="3">HTH cro/C1-type domain-containing protein</fullName>
    </recommendedName>
</protein>
<evidence type="ECO:0000256" key="2">
    <source>
        <dbReference type="SAM" id="Phobius"/>
    </source>
</evidence>
<keyword evidence="5" id="KW-1185">Reference proteome</keyword>
<proteinExistence type="predicted"/>